<comment type="caution">
    <text evidence="1">The sequence shown here is derived from an EMBL/GenBank/DDBJ whole genome shotgun (WGS) entry which is preliminary data.</text>
</comment>
<organism evidence="1 2">
    <name type="scientific">Actinoplanes hulinensis</name>
    <dbReference type="NCBI Taxonomy" id="1144547"/>
    <lineage>
        <taxon>Bacteria</taxon>
        <taxon>Bacillati</taxon>
        <taxon>Actinomycetota</taxon>
        <taxon>Actinomycetes</taxon>
        <taxon>Micromonosporales</taxon>
        <taxon>Micromonosporaceae</taxon>
        <taxon>Actinoplanes</taxon>
    </lineage>
</organism>
<dbReference type="Proteomes" id="UP001519863">
    <property type="component" value="Unassembled WGS sequence"/>
</dbReference>
<keyword evidence="2" id="KW-1185">Reference proteome</keyword>
<sequence length="87" mass="9328">MNSTTRTLTSAITRLRNEQRDLLKGSGYLLGHGITSHTGEVAARLRAIRHEANNMADQLNALGESVLADDAREGWAIISANPAGRSS</sequence>
<evidence type="ECO:0000313" key="2">
    <source>
        <dbReference type="Proteomes" id="UP001519863"/>
    </source>
</evidence>
<dbReference type="RefSeq" id="WP_220146068.1">
    <property type="nucleotide sequence ID" value="NZ_JAHXZI010000012.1"/>
</dbReference>
<dbReference type="EMBL" id="JAHXZI010000012">
    <property type="protein sequence ID" value="MBW6436704.1"/>
    <property type="molecule type" value="Genomic_DNA"/>
</dbReference>
<reference evidence="1 2" key="1">
    <citation type="journal article" date="2013" name="Antonie Van Leeuwenhoek">
        <title>Actinoplanes hulinensis sp. nov., a novel actinomycete isolated from soybean root (Glycine max (L.) Merr).</title>
        <authorList>
            <person name="Shen Y."/>
            <person name="Liu C."/>
            <person name="Wang X."/>
            <person name="Zhao J."/>
            <person name="Jia F."/>
            <person name="Zhang Y."/>
            <person name="Wang L."/>
            <person name="Yang D."/>
            <person name="Xiang W."/>
        </authorList>
    </citation>
    <scope>NUCLEOTIDE SEQUENCE [LARGE SCALE GENOMIC DNA]</scope>
    <source>
        <strain evidence="1 2">NEAU-M9</strain>
    </source>
</reference>
<accession>A0ABS7B8D6</accession>
<gene>
    <name evidence="1" type="ORF">KZ829_23460</name>
</gene>
<evidence type="ECO:0000313" key="1">
    <source>
        <dbReference type="EMBL" id="MBW6436704.1"/>
    </source>
</evidence>
<protein>
    <submittedName>
        <fullName evidence="1">Uncharacterized protein</fullName>
    </submittedName>
</protein>
<proteinExistence type="predicted"/>
<name>A0ABS7B8D6_9ACTN</name>